<feature type="domain" description="Secretion system C-terminal sorting" evidence="2">
    <location>
        <begin position="35"/>
        <end position="95"/>
    </location>
</feature>
<name>A0ABT3HTD6_9FLAO</name>
<dbReference type="Pfam" id="PF18962">
    <property type="entry name" value="Por_Secre_tail"/>
    <property type="match status" value="1"/>
</dbReference>
<protein>
    <submittedName>
        <fullName evidence="3">T9SS type A sorting domain-containing protein</fullName>
    </submittedName>
</protein>
<evidence type="ECO:0000313" key="4">
    <source>
        <dbReference type="Proteomes" id="UP001163731"/>
    </source>
</evidence>
<evidence type="ECO:0000256" key="1">
    <source>
        <dbReference type="ARBA" id="ARBA00022729"/>
    </source>
</evidence>
<reference evidence="3" key="1">
    <citation type="submission" date="2022-10" db="EMBL/GenBank/DDBJ databases">
        <title>Chryseobacterium babae sp. nov. isolated from the gut of the beetle Oryctes rhinoceros, and Chryseobacterium kimseyorum sp. nov., isolated from a stick insect rearing cage.</title>
        <authorList>
            <person name="Shelomi M."/>
            <person name="Han C.-J."/>
            <person name="Chen W.-M."/>
            <person name="Chen H.-K."/>
            <person name="Liaw S.-J."/>
            <person name="Muhle E."/>
            <person name="Clermont D."/>
        </authorList>
    </citation>
    <scope>NUCLEOTIDE SEQUENCE</scope>
    <source>
        <strain evidence="3">09-1422</strain>
    </source>
</reference>
<sequence length="100" mass="11126">MIGTYWAKDATATYSSDCQSFLATEETVKKSVLTYPNPVKNLLHLSVNADATLYNMIGQKLGSYKNVSQINMEQFVKGTYILVLSDKNGDIIQQTKIAKN</sequence>
<accession>A0ABT3HTD6</accession>
<dbReference type="InterPro" id="IPR026444">
    <property type="entry name" value="Secre_tail"/>
</dbReference>
<proteinExistence type="predicted"/>
<dbReference type="EMBL" id="JAPDHW010000001">
    <property type="protein sequence ID" value="MCW3167047.1"/>
    <property type="molecule type" value="Genomic_DNA"/>
</dbReference>
<organism evidence="3 4">
    <name type="scientific">Chryseobacterium kimseyorum</name>
    <dbReference type="NCBI Taxonomy" id="2984028"/>
    <lineage>
        <taxon>Bacteria</taxon>
        <taxon>Pseudomonadati</taxon>
        <taxon>Bacteroidota</taxon>
        <taxon>Flavobacteriia</taxon>
        <taxon>Flavobacteriales</taxon>
        <taxon>Weeksellaceae</taxon>
        <taxon>Chryseobacterium group</taxon>
        <taxon>Chryseobacterium</taxon>
    </lineage>
</organism>
<evidence type="ECO:0000313" key="3">
    <source>
        <dbReference type="EMBL" id="MCW3167047.1"/>
    </source>
</evidence>
<evidence type="ECO:0000259" key="2">
    <source>
        <dbReference type="Pfam" id="PF18962"/>
    </source>
</evidence>
<dbReference type="NCBIfam" id="TIGR04183">
    <property type="entry name" value="Por_Secre_tail"/>
    <property type="match status" value="1"/>
</dbReference>
<comment type="caution">
    <text evidence="3">The sequence shown here is derived from an EMBL/GenBank/DDBJ whole genome shotgun (WGS) entry which is preliminary data.</text>
</comment>
<dbReference type="Proteomes" id="UP001163731">
    <property type="component" value="Unassembled WGS sequence"/>
</dbReference>
<keyword evidence="4" id="KW-1185">Reference proteome</keyword>
<gene>
    <name evidence="3" type="ORF">OMO38_00775</name>
</gene>
<keyword evidence="1" id="KW-0732">Signal</keyword>